<keyword evidence="1" id="KW-0812">Transmembrane</keyword>
<dbReference type="GO" id="GO:0016020">
    <property type="term" value="C:membrane"/>
    <property type="evidence" value="ECO:0007669"/>
    <property type="project" value="TreeGrafter"/>
</dbReference>
<keyword evidence="1" id="KW-1133">Transmembrane helix</keyword>
<dbReference type="OrthoDB" id="419711at2759"/>
<feature type="transmembrane region" description="Helical" evidence="1">
    <location>
        <begin position="6"/>
        <end position="27"/>
    </location>
</feature>
<evidence type="ECO:0000313" key="3">
    <source>
        <dbReference type="Proteomes" id="UP000243579"/>
    </source>
</evidence>
<feature type="transmembrane region" description="Helical" evidence="1">
    <location>
        <begin position="47"/>
        <end position="70"/>
    </location>
</feature>
<dbReference type="Proteomes" id="UP000243579">
    <property type="component" value="Unassembled WGS sequence"/>
</dbReference>
<feature type="transmembrane region" description="Helical" evidence="1">
    <location>
        <begin position="151"/>
        <end position="171"/>
    </location>
</feature>
<reference evidence="2 3" key="1">
    <citation type="journal article" date="2014" name="Genome Biol. Evol.">
        <title>The secreted proteins of Achlya hypogyna and Thraustotheca clavata identify the ancestral oomycete secretome and reveal gene acquisitions by horizontal gene transfer.</title>
        <authorList>
            <person name="Misner I."/>
            <person name="Blouin N."/>
            <person name="Leonard G."/>
            <person name="Richards T.A."/>
            <person name="Lane C.E."/>
        </authorList>
    </citation>
    <scope>NUCLEOTIDE SEQUENCE [LARGE SCALE GENOMIC DNA]</scope>
    <source>
        <strain evidence="2 3">ATCC 48635</strain>
    </source>
</reference>
<evidence type="ECO:0000313" key="2">
    <source>
        <dbReference type="EMBL" id="OQR87343.1"/>
    </source>
</evidence>
<sequence length="275" mass="31238">MILQLQGILVGVLIAVVVTGTVSYIIYSHIKPRASAEVYYAYPSRAYFGIGFSYRVLCAIFYLVVLIFQLANDSFSIYQYYTVWNFTLQLVYFAWSAGFMALQATTPVATPIRASSTYKRLNTLFDWALTASFVVVIVFWTMLWYPGYNLTVYSISEHAVNNVLLLIEFVLNDYYVRQTSVIYPCLLWPALYAAWACLSYVTWLGSWPYNFLRLDRNSAIGYYIGVLVGHFVLFGVALLLSMVKRKLKPSVVAAPPNLSEPLQSSIELRSVQVQS</sequence>
<dbReference type="PANTHER" id="PTHR12242:SF22">
    <property type="entry name" value="OS02G0130600 PROTEIN"/>
    <property type="match status" value="1"/>
</dbReference>
<keyword evidence="3" id="KW-1185">Reference proteome</keyword>
<accession>A0A1V9YNQ0</accession>
<evidence type="ECO:0000256" key="1">
    <source>
        <dbReference type="SAM" id="Phobius"/>
    </source>
</evidence>
<feature type="transmembrane region" description="Helical" evidence="1">
    <location>
        <begin position="90"/>
        <end position="112"/>
    </location>
</feature>
<feature type="transmembrane region" description="Helical" evidence="1">
    <location>
        <begin position="124"/>
        <end position="145"/>
    </location>
</feature>
<feature type="transmembrane region" description="Helical" evidence="1">
    <location>
        <begin position="220"/>
        <end position="240"/>
    </location>
</feature>
<organism evidence="2 3">
    <name type="scientific">Achlya hypogyna</name>
    <name type="common">Oomycete</name>
    <name type="synonym">Protoachlya hypogyna</name>
    <dbReference type="NCBI Taxonomy" id="1202772"/>
    <lineage>
        <taxon>Eukaryota</taxon>
        <taxon>Sar</taxon>
        <taxon>Stramenopiles</taxon>
        <taxon>Oomycota</taxon>
        <taxon>Saprolegniomycetes</taxon>
        <taxon>Saprolegniales</taxon>
        <taxon>Achlyaceae</taxon>
        <taxon>Achlya</taxon>
    </lineage>
</organism>
<dbReference type="AlphaFoldDB" id="A0A1V9YNQ0"/>
<gene>
    <name evidence="2" type="ORF">ACHHYP_09093</name>
</gene>
<dbReference type="EMBL" id="JNBR01001449">
    <property type="protein sequence ID" value="OQR87343.1"/>
    <property type="molecule type" value="Genomic_DNA"/>
</dbReference>
<feature type="transmembrane region" description="Helical" evidence="1">
    <location>
        <begin position="183"/>
        <end position="205"/>
    </location>
</feature>
<comment type="caution">
    <text evidence="2">The sequence shown here is derived from an EMBL/GenBank/DDBJ whole genome shotgun (WGS) entry which is preliminary data.</text>
</comment>
<dbReference type="PANTHER" id="PTHR12242">
    <property type="entry name" value="OS02G0130600 PROTEIN-RELATED"/>
    <property type="match status" value="1"/>
</dbReference>
<name>A0A1V9YNQ0_ACHHY</name>
<protein>
    <submittedName>
        <fullName evidence="2">Uncharacterized protein</fullName>
    </submittedName>
</protein>
<proteinExistence type="predicted"/>
<keyword evidence="1" id="KW-0472">Membrane</keyword>